<evidence type="ECO:0000313" key="3">
    <source>
        <dbReference type="Proteomes" id="UP000073492"/>
    </source>
</evidence>
<dbReference type="OrthoDB" id="10461588at2759"/>
<feature type="region of interest" description="Disordered" evidence="1">
    <location>
        <begin position="84"/>
        <end position="123"/>
    </location>
</feature>
<organism evidence="2 3">
    <name type="scientific">Pseudocercospora musae</name>
    <dbReference type="NCBI Taxonomy" id="113226"/>
    <lineage>
        <taxon>Eukaryota</taxon>
        <taxon>Fungi</taxon>
        <taxon>Dikarya</taxon>
        <taxon>Ascomycota</taxon>
        <taxon>Pezizomycotina</taxon>
        <taxon>Dothideomycetes</taxon>
        <taxon>Dothideomycetidae</taxon>
        <taxon>Mycosphaerellales</taxon>
        <taxon>Mycosphaerellaceae</taxon>
        <taxon>Pseudocercospora</taxon>
    </lineage>
</organism>
<keyword evidence="3" id="KW-1185">Reference proteome</keyword>
<dbReference type="AlphaFoldDB" id="A0A139IL05"/>
<evidence type="ECO:0000313" key="2">
    <source>
        <dbReference type="EMBL" id="KXT15399.1"/>
    </source>
</evidence>
<name>A0A139IL05_9PEZI</name>
<proteinExistence type="predicted"/>
<sequence length="123" mass="13553">MAFYGNSGLVFLQWRSPRRSEQVSREICRWRLGDSQETSHTEDDWSDRPGHLRLWRLAEADMDSAAVTGATSFSDPFDTAAHERKYGTPSCSGVTSNDSDALKTAMPSGCRAVDSASSGENME</sequence>
<gene>
    <name evidence="2" type="ORF">AC579_2215</name>
</gene>
<comment type="caution">
    <text evidence="2">The sequence shown here is derived from an EMBL/GenBank/DDBJ whole genome shotgun (WGS) entry which is preliminary data.</text>
</comment>
<dbReference type="Proteomes" id="UP000073492">
    <property type="component" value="Unassembled WGS sequence"/>
</dbReference>
<dbReference type="EMBL" id="LFZO01000059">
    <property type="protein sequence ID" value="KXT15399.1"/>
    <property type="molecule type" value="Genomic_DNA"/>
</dbReference>
<feature type="compositionally biased region" description="Polar residues" evidence="1">
    <location>
        <begin position="89"/>
        <end position="99"/>
    </location>
</feature>
<evidence type="ECO:0000256" key="1">
    <source>
        <dbReference type="SAM" id="MobiDB-lite"/>
    </source>
</evidence>
<protein>
    <submittedName>
        <fullName evidence="2">Uncharacterized protein</fullName>
    </submittedName>
</protein>
<reference evidence="2 3" key="1">
    <citation type="submission" date="2015-07" db="EMBL/GenBank/DDBJ databases">
        <title>Comparative genomics of the Sigatoka disease complex on banana suggests a link between parallel evolutionary changes in Pseudocercospora fijiensis and Pseudocercospora eumusae and increased virulence on the banana host.</title>
        <authorList>
            <person name="Chang T.-C."/>
            <person name="Salvucci A."/>
            <person name="Crous P.W."/>
            <person name="Stergiopoulos I."/>
        </authorList>
    </citation>
    <scope>NUCLEOTIDE SEQUENCE [LARGE SCALE GENOMIC DNA]</scope>
    <source>
        <strain evidence="2 3">CBS 116634</strain>
    </source>
</reference>
<accession>A0A139IL05</accession>